<feature type="transmembrane region" description="Helical" evidence="1">
    <location>
        <begin position="67"/>
        <end position="86"/>
    </location>
</feature>
<dbReference type="AlphaFoldDB" id="A0A085BMJ4"/>
<protein>
    <submittedName>
        <fullName evidence="2">Uncharacterized protein</fullName>
    </submittedName>
</protein>
<feature type="transmembrane region" description="Helical" evidence="1">
    <location>
        <begin position="41"/>
        <end position="61"/>
    </location>
</feature>
<keyword evidence="1" id="KW-1133">Transmembrane helix</keyword>
<reference evidence="2 3" key="1">
    <citation type="submission" date="2014-07" db="EMBL/GenBank/DDBJ databases">
        <title>Epilithonimonas lactis LMG 22401 Genome.</title>
        <authorList>
            <person name="Pipes S.E."/>
            <person name="Stropko S.J."/>
        </authorList>
    </citation>
    <scope>NUCLEOTIDE SEQUENCE [LARGE SCALE GENOMIC DNA]</scope>
    <source>
        <strain evidence="2 3">LMG 24401</strain>
    </source>
</reference>
<dbReference type="EMBL" id="JPLY01000001">
    <property type="protein sequence ID" value="KFC23689.1"/>
    <property type="molecule type" value="Genomic_DNA"/>
</dbReference>
<keyword evidence="3" id="KW-1185">Reference proteome</keyword>
<dbReference type="eggNOG" id="ENOG502ZC0D">
    <property type="taxonomic scope" value="Bacteria"/>
</dbReference>
<accession>A0A085BMJ4</accession>
<gene>
    <name evidence="2" type="ORF">IO89_03720</name>
</gene>
<sequence>MQTDNINFQDIWNKKSAEIPNIQEIKSTADKYKKKQLQSTMWHIFSLSITAVMIIFIWYVIDFKMFTTTLGIVLILVALALYIYLFSQNVNVIRTINPSISNQEYLASLKKLQKQQLYMQSKGISIYYVLLTAGFAFYFYEFALRMSTFGATLAYGLTFLWLAIAWFFLRPRQIKKQNEKISKVIDSLELIEKDLDEKI</sequence>
<name>A0A085BMJ4_9FLAO</name>
<proteinExistence type="predicted"/>
<evidence type="ECO:0000313" key="2">
    <source>
        <dbReference type="EMBL" id="KFC23689.1"/>
    </source>
</evidence>
<dbReference type="RefSeq" id="WP_034973655.1">
    <property type="nucleotide sequence ID" value="NZ_FOFI01000002.1"/>
</dbReference>
<evidence type="ECO:0000313" key="3">
    <source>
        <dbReference type="Proteomes" id="UP000028623"/>
    </source>
</evidence>
<evidence type="ECO:0000256" key="1">
    <source>
        <dbReference type="SAM" id="Phobius"/>
    </source>
</evidence>
<dbReference type="STRING" id="421072.SAMN04488097_1711"/>
<organism evidence="2 3">
    <name type="scientific">Epilithonimonas lactis</name>
    <dbReference type="NCBI Taxonomy" id="421072"/>
    <lineage>
        <taxon>Bacteria</taxon>
        <taxon>Pseudomonadati</taxon>
        <taxon>Bacteroidota</taxon>
        <taxon>Flavobacteriia</taxon>
        <taxon>Flavobacteriales</taxon>
        <taxon>Weeksellaceae</taxon>
        <taxon>Chryseobacterium group</taxon>
        <taxon>Epilithonimonas</taxon>
    </lineage>
</organism>
<comment type="caution">
    <text evidence="2">The sequence shown here is derived from an EMBL/GenBank/DDBJ whole genome shotgun (WGS) entry which is preliminary data.</text>
</comment>
<dbReference type="Proteomes" id="UP000028623">
    <property type="component" value="Unassembled WGS sequence"/>
</dbReference>
<feature type="transmembrane region" description="Helical" evidence="1">
    <location>
        <begin position="124"/>
        <end position="143"/>
    </location>
</feature>
<feature type="transmembrane region" description="Helical" evidence="1">
    <location>
        <begin position="149"/>
        <end position="169"/>
    </location>
</feature>
<dbReference type="OrthoDB" id="795301at2"/>
<keyword evidence="1" id="KW-0812">Transmembrane</keyword>
<keyword evidence="1" id="KW-0472">Membrane</keyword>